<accession>A0A5S3YMM1</accession>
<dbReference type="NCBIfam" id="TIGR01629">
    <property type="entry name" value="rep_II_X"/>
    <property type="match status" value="1"/>
</dbReference>
<gene>
    <name evidence="2" type="ORF">CWB73_21690</name>
</gene>
<sequence>QSWQDIFKTFEGATMRTYSDTEIHENLKQHFKTETKTGFSYSKADRLFRFFRMLKHEGWDEVKSTTPEKTFYRNIKELTEVVPKAYLQNLQATASNVVPLIRFVNVDFEKPHTENSQEP</sequence>
<reference evidence="2 3" key="1">
    <citation type="submission" date="2017-12" db="EMBL/GenBank/DDBJ databases">
        <authorList>
            <person name="Paulsen S."/>
            <person name="Gram L.K."/>
        </authorList>
    </citation>
    <scope>NUCLEOTIDE SEQUENCE [LARGE SCALE GENOMIC DNA]</scope>
    <source>
        <strain evidence="2 3">S1189</strain>
    </source>
</reference>
<dbReference type="InterPro" id="IPR022688">
    <property type="entry name" value="G2P_C"/>
</dbReference>
<evidence type="ECO:0000259" key="1">
    <source>
        <dbReference type="Pfam" id="PF05155"/>
    </source>
</evidence>
<comment type="caution">
    <text evidence="2">The sequence shown here is derived from an EMBL/GenBank/DDBJ whole genome shotgun (WGS) entry which is preliminary data.</text>
</comment>
<dbReference type="InterPro" id="IPR006516">
    <property type="entry name" value="G2P"/>
</dbReference>
<evidence type="ECO:0000313" key="3">
    <source>
        <dbReference type="Proteomes" id="UP000307362"/>
    </source>
</evidence>
<dbReference type="AlphaFoldDB" id="A0A5S3YMM1"/>
<evidence type="ECO:0000313" key="2">
    <source>
        <dbReference type="EMBL" id="TMP76086.1"/>
    </source>
</evidence>
<feature type="non-terminal residue" evidence="2">
    <location>
        <position position="119"/>
    </location>
</feature>
<dbReference type="Pfam" id="PF05155">
    <property type="entry name" value="G2P_X_C"/>
    <property type="match status" value="1"/>
</dbReference>
<dbReference type="EMBL" id="PNCM01000337">
    <property type="protein sequence ID" value="TMP76086.1"/>
    <property type="molecule type" value="Genomic_DNA"/>
</dbReference>
<name>A0A5S3YMM1_9GAMM</name>
<protein>
    <submittedName>
        <fullName evidence="2">DNA replication protein</fullName>
    </submittedName>
</protein>
<dbReference type="GO" id="GO:0006260">
    <property type="term" value="P:DNA replication"/>
    <property type="evidence" value="ECO:0007669"/>
    <property type="project" value="InterPro"/>
</dbReference>
<feature type="non-terminal residue" evidence="2">
    <location>
        <position position="1"/>
    </location>
</feature>
<reference evidence="3" key="2">
    <citation type="submission" date="2019-06" db="EMBL/GenBank/DDBJ databases">
        <title>Co-occurence of chitin degradation, pigmentation and bioactivity in marine Pseudoalteromonas.</title>
        <authorList>
            <person name="Sonnenschein E.C."/>
            <person name="Bech P.K."/>
        </authorList>
    </citation>
    <scope>NUCLEOTIDE SEQUENCE [LARGE SCALE GENOMIC DNA]</scope>
    <source>
        <strain evidence="3">S1189</strain>
    </source>
</reference>
<dbReference type="Proteomes" id="UP000307362">
    <property type="component" value="Unassembled WGS sequence"/>
</dbReference>
<proteinExistence type="predicted"/>
<feature type="domain" description="Replication-associated protein G2P C-terminal" evidence="1">
    <location>
        <begin position="39"/>
        <end position="107"/>
    </location>
</feature>
<organism evidence="2 3">
    <name type="scientific">Pseudoalteromonas phenolica</name>
    <dbReference type="NCBI Taxonomy" id="161398"/>
    <lineage>
        <taxon>Bacteria</taxon>
        <taxon>Pseudomonadati</taxon>
        <taxon>Pseudomonadota</taxon>
        <taxon>Gammaproteobacteria</taxon>
        <taxon>Alteromonadales</taxon>
        <taxon>Pseudoalteromonadaceae</taxon>
        <taxon>Pseudoalteromonas</taxon>
    </lineage>
</organism>